<dbReference type="NCBIfam" id="NF009668">
    <property type="entry name" value="PRK13189.1"/>
    <property type="match status" value="1"/>
</dbReference>
<feature type="region of interest" description="Disordered" evidence="11">
    <location>
        <begin position="1"/>
        <end position="24"/>
    </location>
</feature>
<evidence type="ECO:0000259" key="12">
    <source>
        <dbReference type="PROSITE" id="PS51352"/>
    </source>
</evidence>
<dbReference type="GO" id="GO:0045454">
    <property type="term" value="P:cell redox homeostasis"/>
    <property type="evidence" value="ECO:0007669"/>
    <property type="project" value="TreeGrafter"/>
</dbReference>
<evidence type="ECO:0000256" key="4">
    <source>
        <dbReference type="ARBA" id="ARBA00022559"/>
    </source>
</evidence>
<evidence type="ECO:0000256" key="10">
    <source>
        <dbReference type="PIRSR" id="PIRSR000239-1"/>
    </source>
</evidence>
<sequence>MEMAQRIESRSPRIGEPAPDFRARSTGGEIQLSKLRGRWVIFFSHPADFTPVCSTEFAELARRQSEFDALETSLLGLSVDSLYSHMAWVRAIRETLGADVRFPIIEDPSMAIGHAYGMVDEQSADSMAMRSTFFIDPEGVIRAITCYPHNVGRSVDEMLRLLKALQVVGSAQKLAPEGWREGQPLLCPPSDIAEDRQDWFCRFADAL</sequence>
<feature type="domain" description="Thioredoxin" evidence="12">
    <location>
        <begin position="12"/>
        <end position="167"/>
    </location>
</feature>
<dbReference type="GO" id="GO:0042744">
    <property type="term" value="P:hydrogen peroxide catabolic process"/>
    <property type="evidence" value="ECO:0007669"/>
    <property type="project" value="TreeGrafter"/>
</dbReference>
<gene>
    <name evidence="13" type="ORF">BES08_29565</name>
    <name evidence="14" type="ORF">BV97_05324</name>
</gene>
<dbReference type="Pfam" id="PF00578">
    <property type="entry name" value="AhpC-TSA"/>
    <property type="match status" value="1"/>
</dbReference>
<dbReference type="Proteomes" id="UP000024329">
    <property type="component" value="Unassembled WGS sequence"/>
</dbReference>
<evidence type="ECO:0000313" key="15">
    <source>
        <dbReference type="Proteomes" id="UP000024329"/>
    </source>
</evidence>
<evidence type="ECO:0000313" key="13">
    <source>
        <dbReference type="EMBL" id="AOR81044.1"/>
    </source>
</evidence>
<proteinExistence type="predicted"/>
<dbReference type="PANTHER" id="PTHR10681">
    <property type="entry name" value="THIOREDOXIN PEROXIDASE"/>
    <property type="match status" value="1"/>
</dbReference>
<dbReference type="AlphaFoldDB" id="A0A031JCF6"/>
<name>A0A031JCF6_9SPHN</name>
<reference evidence="14 15" key="1">
    <citation type="submission" date="2014-03" db="EMBL/GenBank/DDBJ databases">
        <title>Whole genome sequence of Novosphingobium resinovorum KF1.</title>
        <authorList>
            <person name="Gan H.M."/>
            <person name="Gan H.Y."/>
            <person name="Chew T.H."/>
            <person name="Savka M.A."/>
        </authorList>
    </citation>
    <scope>NUCLEOTIDE SEQUENCE [LARGE SCALE GENOMIC DNA]</scope>
    <source>
        <strain evidence="14 15">KF1</strain>
    </source>
</reference>
<dbReference type="InterPro" id="IPR050217">
    <property type="entry name" value="Peroxiredoxin"/>
</dbReference>
<dbReference type="RefSeq" id="WP_010338390.1">
    <property type="nucleotide sequence ID" value="NZ_CP017078.1"/>
</dbReference>
<dbReference type="PATRIC" id="fig|158500.4.peg.5397"/>
<keyword evidence="13" id="KW-0614">Plasmid</keyword>
<dbReference type="GO" id="GO:0008379">
    <property type="term" value="F:thioredoxin peroxidase activity"/>
    <property type="evidence" value="ECO:0007669"/>
    <property type="project" value="TreeGrafter"/>
</dbReference>
<dbReference type="GO" id="GO:0102039">
    <property type="term" value="F:NADH-dependent peroxiredoxin activity"/>
    <property type="evidence" value="ECO:0007669"/>
    <property type="project" value="UniProtKB-EC"/>
</dbReference>
<evidence type="ECO:0000256" key="8">
    <source>
        <dbReference type="ARBA" id="ARBA00032077"/>
    </source>
</evidence>
<reference evidence="13" key="2">
    <citation type="submission" date="2016-08" db="EMBL/GenBank/DDBJ databases">
        <authorList>
            <person name="Seilhamer J.J."/>
        </authorList>
    </citation>
    <scope>NUCLEOTIDE SEQUENCE [LARGE SCALE GENOMIC DNA]</scope>
    <source>
        <strain evidence="13">SA1</strain>
        <plasmid evidence="13">pSA3</plasmid>
    </source>
</reference>
<dbReference type="PROSITE" id="PS51352">
    <property type="entry name" value="THIOREDOXIN_2"/>
    <property type="match status" value="1"/>
</dbReference>
<evidence type="ECO:0000256" key="11">
    <source>
        <dbReference type="SAM" id="MobiDB-lite"/>
    </source>
</evidence>
<dbReference type="InterPro" id="IPR013766">
    <property type="entry name" value="Thioredoxin_domain"/>
</dbReference>
<protein>
    <recommendedName>
        <fullName evidence="3">Alkyl hydroperoxide reductase C</fullName>
        <ecNumber evidence="2">1.11.1.26</ecNumber>
    </recommendedName>
    <alternativeName>
        <fullName evidence="8">Peroxiredoxin</fullName>
    </alternativeName>
</protein>
<geneLocation type="plasmid" evidence="13 16">
    <name>pSA3</name>
</geneLocation>
<keyword evidence="4" id="KW-0575">Peroxidase</keyword>
<dbReference type="GO" id="GO:0006979">
    <property type="term" value="P:response to oxidative stress"/>
    <property type="evidence" value="ECO:0007669"/>
    <property type="project" value="TreeGrafter"/>
</dbReference>
<evidence type="ECO:0000313" key="14">
    <source>
        <dbReference type="EMBL" id="EZP70942.1"/>
    </source>
</evidence>
<keyword evidence="6" id="KW-0560">Oxidoreductase</keyword>
<dbReference type="EMBL" id="CP017078">
    <property type="protein sequence ID" value="AOR81044.1"/>
    <property type="molecule type" value="Genomic_DNA"/>
</dbReference>
<dbReference type="OrthoDB" id="9812811at2"/>
<dbReference type="EMBL" id="JFYZ01000063">
    <property type="protein sequence ID" value="EZP70942.1"/>
    <property type="molecule type" value="Genomic_DNA"/>
</dbReference>
<dbReference type="KEGG" id="nre:BES08_29565"/>
<dbReference type="GO" id="GO:0033554">
    <property type="term" value="P:cellular response to stress"/>
    <property type="evidence" value="ECO:0007669"/>
    <property type="project" value="TreeGrafter"/>
</dbReference>
<comment type="catalytic activity">
    <reaction evidence="9">
        <text>a hydroperoxide + NADH + H(+) = an alcohol + NAD(+) + H2O</text>
        <dbReference type="Rhea" id="RHEA:62628"/>
        <dbReference type="ChEBI" id="CHEBI:15377"/>
        <dbReference type="ChEBI" id="CHEBI:15378"/>
        <dbReference type="ChEBI" id="CHEBI:30879"/>
        <dbReference type="ChEBI" id="CHEBI:35924"/>
        <dbReference type="ChEBI" id="CHEBI:57540"/>
        <dbReference type="ChEBI" id="CHEBI:57945"/>
        <dbReference type="EC" id="1.11.1.26"/>
    </reaction>
</comment>
<dbReference type="Gene3D" id="3.40.30.10">
    <property type="entry name" value="Glutaredoxin"/>
    <property type="match status" value="1"/>
</dbReference>
<dbReference type="SUPFAM" id="SSF52833">
    <property type="entry name" value="Thioredoxin-like"/>
    <property type="match status" value="1"/>
</dbReference>
<dbReference type="InterPro" id="IPR036249">
    <property type="entry name" value="Thioredoxin-like_sf"/>
</dbReference>
<dbReference type="InterPro" id="IPR000866">
    <property type="entry name" value="AhpC/TSA"/>
</dbReference>
<evidence type="ECO:0000256" key="9">
    <source>
        <dbReference type="ARBA" id="ARBA00047572"/>
    </source>
</evidence>
<feature type="active site" description="Cysteine sulfenic acid (-SOH) intermediate; for peroxidase activity" evidence="10">
    <location>
        <position position="53"/>
    </location>
</feature>
<accession>A0A031JCF6</accession>
<keyword evidence="16" id="KW-1185">Reference proteome</keyword>
<dbReference type="EC" id="1.11.1.26" evidence="2"/>
<dbReference type="eggNOG" id="COG0450">
    <property type="taxonomic scope" value="Bacteria"/>
</dbReference>
<dbReference type="PIRSF" id="PIRSF000239">
    <property type="entry name" value="AHPC"/>
    <property type="match status" value="1"/>
</dbReference>
<keyword evidence="5" id="KW-0049">Antioxidant</keyword>
<dbReference type="InterPro" id="IPR024706">
    <property type="entry name" value="Peroxiredoxin_AhpC-typ"/>
</dbReference>
<organism evidence="14 15">
    <name type="scientific">Novosphingobium resinovorum</name>
    <dbReference type="NCBI Taxonomy" id="158500"/>
    <lineage>
        <taxon>Bacteria</taxon>
        <taxon>Pseudomonadati</taxon>
        <taxon>Pseudomonadota</taxon>
        <taxon>Alphaproteobacteria</taxon>
        <taxon>Sphingomonadales</taxon>
        <taxon>Sphingomonadaceae</taxon>
        <taxon>Novosphingobium</taxon>
    </lineage>
</organism>
<comment type="subunit">
    <text evidence="1">Homodimer; disulfide-linked, upon oxidation. 5 homodimers assemble to form a ring-like decamer.</text>
</comment>
<dbReference type="Proteomes" id="UP000094626">
    <property type="component" value="Plasmid pSA3"/>
</dbReference>
<evidence type="ECO:0000256" key="5">
    <source>
        <dbReference type="ARBA" id="ARBA00022862"/>
    </source>
</evidence>
<dbReference type="PANTHER" id="PTHR10681:SF121">
    <property type="entry name" value="ALKYL HYDROPEROXIDE REDUCTASE C"/>
    <property type="match status" value="1"/>
</dbReference>
<evidence type="ECO:0000256" key="1">
    <source>
        <dbReference type="ARBA" id="ARBA00011654"/>
    </source>
</evidence>
<keyword evidence="7" id="KW-0676">Redox-active center</keyword>
<feature type="compositionally biased region" description="Basic and acidic residues" evidence="11">
    <location>
        <begin position="1"/>
        <end position="23"/>
    </location>
</feature>
<evidence type="ECO:0000256" key="2">
    <source>
        <dbReference type="ARBA" id="ARBA00013021"/>
    </source>
</evidence>
<evidence type="ECO:0000256" key="6">
    <source>
        <dbReference type="ARBA" id="ARBA00023002"/>
    </source>
</evidence>
<evidence type="ECO:0000313" key="16">
    <source>
        <dbReference type="Proteomes" id="UP000094626"/>
    </source>
</evidence>
<dbReference type="GO" id="GO:0005829">
    <property type="term" value="C:cytosol"/>
    <property type="evidence" value="ECO:0007669"/>
    <property type="project" value="TreeGrafter"/>
</dbReference>
<evidence type="ECO:0000256" key="3">
    <source>
        <dbReference type="ARBA" id="ARBA00017462"/>
    </source>
</evidence>
<reference evidence="16" key="3">
    <citation type="journal article" date="2017" name="J. Biotechnol.">
        <title>Complete genome sequence of Novosphingobium resinovorum SA1, a versatile xenobiotic-degrading bacterium capable of utilizing sulfanilic acid.</title>
        <authorList>
            <person name="Hegedus B."/>
            <person name="Kos P.B."/>
            <person name="Balint B."/>
            <person name="Maroti G."/>
            <person name="Gan H.M."/>
            <person name="Perei K."/>
            <person name="Rakhely G."/>
        </authorList>
    </citation>
    <scope>NUCLEOTIDE SEQUENCE [LARGE SCALE GENOMIC DNA]</scope>
    <source>
        <strain evidence="16">SA1</strain>
    </source>
</reference>
<evidence type="ECO:0000256" key="7">
    <source>
        <dbReference type="ARBA" id="ARBA00023284"/>
    </source>
</evidence>